<name>A0A6S7BPY7_9BURK</name>
<evidence type="ECO:0000313" key="2">
    <source>
        <dbReference type="Proteomes" id="UP000494365"/>
    </source>
</evidence>
<dbReference type="AlphaFoldDB" id="A0A6S7BPY7"/>
<evidence type="ECO:0000313" key="1">
    <source>
        <dbReference type="EMBL" id="CAB3808673.1"/>
    </source>
</evidence>
<sequence>MINDQLTLVRLHGRNHETWNIKDASAASDRFNYDYYDAELAEQINGIAALVARTHVKAILKCPLASEVQMSGFKGARICLSWVADHAVSKDPL</sequence>
<dbReference type="InterPro" id="IPR036520">
    <property type="entry name" value="UPF0759_sf"/>
</dbReference>
<organism evidence="1 2">
    <name type="scientific">Paraburkholderia ultramafica</name>
    <dbReference type="NCBI Taxonomy" id="1544867"/>
    <lineage>
        <taxon>Bacteria</taxon>
        <taxon>Pseudomonadati</taxon>
        <taxon>Pseudomonadota</taxon>
        <taxon>Betaproteobacteria</taxon>
        <taxon>Burkholderiales</taxon>
        <taxon>Burkholderiaceae</taxon>
        <taxon>Paraburkholderia</taxon>
    </lineage>
</organism>
<accession>A0A6S7BPY7</accession>
<dbReference type="SUPFAM" id="SSF117396">
    <property type="entry name" value="TM1631-like"/>
    <property type="match status" value="1"/>
</dbReference>
<keyword evidence="2" id="KW-1185">Reference proteome</keyword>
<proteinExistence type="predicted"/>
<reference evidence="1 2" key="1">
    <citation type="submission" date="2020-04" db="EMBL/GenBank/DDBJ databases">
        <authorList>
            <person name="De Canck E."/>
        </authorList>
    </citation>
    <scope>NUCLEOTIDE SEQUENCE [LARGE SCALE GENOMIC DNA]</scope>
    <source>
        <strain evidence="1 2">LMG 28614</strain>
    </source>
</reference>
<dbReference type="Proteomes" id="UP000494365">
    <property type="component" value="Unassembled WGS sequence"/>
</dbReference>
<dbReference type="RefSeq" id="WP_175153723.1">
    <property type="nucleotide sequence ID" value="NZ_CADIKK010000061.1"/>
</dbReference>
<dbReference type="Gene3D" id="3.20.20.410">
    <property type="entry name" value="Protein of unknown function UPF0759"/>
    <property type="match status" value="1"/>
</dbReference>
<protein>
    <submittedName>
        <fullName evidence="1">Uncharacterized protein</fullName>
    </submittedName>
</protein>
<dbReference type="EMBL" id="CADIKK010000061">
    <property type="protein sequence ID" value="CAB3808673.1"/>
    <property type="molecule type" value="Genomic_DNA"/>
</dbReference>
<gene>
    <name evidence="1" type="ORF">LMG28614_06858</name>
</gene>